<dbReference type="Proteomes" id="UP000620133">
    <property type="component" value="Chromosome"/>
</dbReference>
<dbReference type="FunFam" id="3.40.1440.10:FF:000001">
    <property type="entry name" value="UvrABC system protein C"/>
    <property type="match status" value="1"/>
</dbReference>
<keyword evidence="1" id="KW-0742">SOS response</keyword>
<evidence type="ECO:0000259" key="2">
    <source>
        <dbReference type="PROSITE" id="PS50151"/>
    </source>
</evidence>
<dbReference type="RefSeq" id="WP_231756751.1">
    <property type="nucleotide sequence ID" value="NZ_AP024412.1"/>
</dbReference>
<dbReference type="HAMAP" id="MF_00203">
    <property type="entry name" value="UvrC"/>
    <property type="match status" value="1"/>
</dbReference>
<dbReference type="InterPro" id="IPR004791">
    <property type="entry name" value="UvrC"/>
</dbReference>
<proteinExistence type="inferred from homology"/>
<evidence type="ECO:0000256" key="1">
    <source>
        <dbReference type="HAMAP-Rule" id="MF_00203"/>
    </source>
</evidence>
<dbReference type="SUPFAM" id="SSF47781">
    <property type="entry name" value="RuvA domain 2-like"/>
    <property type="match status" value="1"/>
</dbReference>
<dbReference type="InterPro" id="IPR036876">
    <property type="entry name" value="UVR_dom_sf"/>
</dbReference>
<comment type="subcellular location">
    <subcellularLocation>
        <location evidence="1">Cytoplasm</location>
    </subcellularLocation>
</comment>
<dbReference type="SUPFAM" id="SSF46600">
    <property type="entry name" value="C-terminal UvrC-binding domain of UvrB"/>
    <property type="match status" value="1"/>
</dbReference>
<comment type="subunit">
    <text evidence="1">Interacts with UvrB in an incision complex.</text>
</comment>
<dbReference type="GO" id="GO:0003677">
    <property type="term" value="F:DNA binding"/>
    <property type="evidence" value="ECO:0007669"/>
    <property type="project" value="UniProtKB-UniRule"/>
</dbReference>
<organism evidence="5 6">
    <name type="scientific">Mariniplasma anaerobium</name>
    <dbReference type="NCBI Taxonomy" id="2735436"/>
    <lineage>
        <taxon>Bacteria</taxon>
        <taxon>Bacillati</taxon>
        <taxon>Mycoplasmatota</taxon>
        <taxon>Mollicutes</taxon>
        <taxon>Acholeplasmatales</taxon>
        <taxon>Acholeplasmataceae</taxon>
        <taxon>Mariniplasma</taxon>
    </lineage>
</organism>
<dbReference type="SUPFAM" id="SSF82771">
    <property type="entry name" value="GIY-YIG endonuclease"/>
    <property type="match status" value="1"/>
</dbReference>
<reference evidence="5" key="1">
    <citation type="submission" date="2021-01" db="EMBL/GenBank/DDBJ databases">
        <title>Draft genome sequence of Acholeplasmataceae bacterium strain Mahy22.</title>
        <authorList>
            <person name="Watanabe M."/>
            <person name="Kojima H."/>
            <person name="Fukui M."/>
        </authorList>
    </citation>
    <scope>NUCLEOTIDE SEQUENCE</scope>
    <source>
        <strain evidence="5">Mahy22</strain>
    </source>
</reference>
<dbReference type="PANTHER" id="PTHR30562">
    <property type="entry name" value="UVRC/OXIDOREDUCTASE"/>
    <property type="match status" value="1"/>
</dbReference>
<dbReference type="PROSITE" id="PS50151">
    <property type="entry name" value="UVR"/>
    <property type="match status" value="1"/>
</dbReference>
<dbReference type="GO" id="GO:0006289">
    <property type="term" value="P:nucleotide-excision repair"/>
    <property type="evidence" value="ECO:0007669"/>
    <property type="project" value="UniProtKB-UniRule"/>
</dbReference>
<accession>A0A7U9XUM6</accession>
<dbReference type="Pfam" id="PF14520">
    <property type="entry name" value="HHH_5"/>
    <property type="match status" value="1"/>
</dbReference>
<dbReference type="GO" id="GO:0009380">
    <property type="term" value="C:excinuclease repair complex"/>
    <property type="evidence" value="ECO:0007669"/>
    <property type="project" value="InterPro"/>
</dbReference>
<dbReference type="InterPro" id="IPR035901">
    <property type="entry name" value="GIY-YIG_endonuc_sf"/>
</dbReference>
<dbReference type="InterPro" id="IPR050066">
    <property type="entry name" value="UvrABC_protein_C"/>
</dbReference>
<evidence type="ECO:0000259" key="3">
    <source>
        <dbReference type="PROSITE" id="PS50164"/>
    </source>
</evidence>
<dbReference type="SMART" id="SM00465">
    <property type="entry name" value="GIYc"/>
    <property type="match status" value="1"/>
</dbReference>
<dbReference type="InterPro" id="IPR010994">
    <property type="entry name" value="RuvA_2-like"/>
</dbReference>
<dbReference type="Gene3D" id="3.30.420.340">
    <property type="entry name" value="UvrC, RNAse H endonuclease domain"/>
    <property type="match status" value="1"/>
</dbReference>
<comment type="function">
    <text evidence="1">The UvrABC repair system catalyzes the recognition and processing of DNA lesions. UvrC both incises the 5' and 3' sides of the lesion. The N-terminal half is responsible for the 3' incision and the C-terminal half is responsible for the 5' incision.</text>
</comment>
<dbReference type="CDD" id="cd10434">
    <property type="entry name" value="GIY-YIG_UvrC_Cho"/>
    <property type="match status" value="1"/>
</dbReference>
<keyword evidence="6" id="KW-1185">Reference proteome</keyword>
<dbReference type="Pfam" id="PF02151">
    <property type="entry name" value="UVR"/>
    <property type="match status" value="1"/>
</dbReference>
<dbReference type="NCBIfam" id="TIGR00194">
    <property type="entry name" value="uvrC"/>
    <property type="match status" value="1"/>
</dbReference>
<comment type="similarity">
    <text evidence="1">Belongs to the UvrC family.</text>
</comment>
<sequence length="575" mass="67186">MNLKAKLNLCPTEPGCYLMKNKSDQVIYVGKAKNLKNRVKSYFTGAHNEKTTRLVLEIVDFSYVLTNSERESLILEINLIKQYLPKYNIRLMDDKTYPYIELTQEEHPKLTVVRKKKPKGRIFGPYPNVYAARETVRLLNRIYPLRKCDTMPKKVCLYYHIGQCLGPCEFKVDYKDNINDVVKFLKGDTKEVVDKLKVQMEQASTLMQFEKAIEFRDMINHIESTTEKQIINLNDFKDRDAISFAYNQDDIAIEILKMRQGKIVDHEQVVFSYVGEYKETLLSYLQQYYETYIPDELIFSSRFDLEDLEPLFSKKALIPQRGDKKKVVDLASKNADYDLEHHYMLYRHKQEKTQKAIDDLSKILEKNINHIEIFDNAQLFGTAPISACIVYKDQDFDKKSYRKYHLKTTTNDDYQAMKEVTYRRYQKNLVEQLKMPDLILVDGGKGQINAAKEILDQLNLDIKLAGLKKNQKHQLEALVYNNEVYPLLKNSELYQLLLNISEEVHRFAIAFHVKTRDKVANQSFLDDIKGIGPKRKLKLLTHFKSIDEIREASHDTLSGLGLPDEVINQLKEVVK</sequence>
<dbReference type="EMBL" id="AP024412">
    <property type="protein sequence ID" value="BCR36360.1"/>
    <property type="molecule type" value="Genomic_DNA"/>
</dbReference>
<dbReference type="InterPro" id="IPR047296">
    <property type="entry name" value="GIY-YIG_UvrC_Cho"/>
</dbReference>
<keyword evidence="1" id="KW-0963">Cytoplasm</keyword>
<dbReference type="GO" id="GO:0005737">
    <property type="term" value="C:cytoplasm"/>
    <property type="evidence" value="ECO:0007669"/>
    <property type="project" value="UniProtKB-SubCell"/>
</dbReference>
<gene>
    <name evidence="1 5" type="primary">uvrC</name>
    <name evidence="5" type="ORF">MPAN_012530</name>
</gene>
<feature type="domain" description="UvrC family homology region profile" evidence="4">
    <location>
        <begin position="242"/>
        <end position="455"/>
    </location>
</feature>
<protein>
    <recommendedName>
        <fullName evidence="1">UvrABC system protein C</fullName>
        <shortName evidence="1">Protein UvrC</shortName>
    </recommendedName>
    <alternativeName>
        <fullName evidence="1">Excinuclease ABC subunit C</fullName>
    </alternativeName>
</protein>
<dbReference type="InterPro" id="IPR001162">
    <property type="entry name" value="UvrC_RNase_H_dom"/>
</dbReference>
<dbReference type="KEGG" id="manr:MPAN_012530"/>
<dbReference type="Pfam" id="PF22920">
    <property type="entry name" value="UvrC_RNaseH"/>
    <property type="match status" value="1"/>
</dbReference>
<dbReference type="Gene3D" id="4.10.860.10">
    <property type="entry name" value="UVR domain"/>
    <property type="match status" value="1"/>
</dbReference>
<keyword evidence="1" id="KW-0234">DNA repair</keyword>
<evidence type="ECO:0000313" key="5">
    <source>
        <dbReference type="EMBL" id="BCR36360.1"/>
    </source>
</evidence>
<dbReference type="PANTHER" id="PTHR30562:SF1">
    <property type="entry name" value="UVRABC SYSTEM PROTEIN C"/>
    <property type="match status" value="1"/>
</dbReference>
<dbReference type="InterPro" id="IPR038476">
    <property type="entry name" value="UvrC_RNase_H_dom_sf"/>
</dbReference>
<feature type="domain" description="UVR" evidence="2">
    <location>
        <begin position="190"/>
        <end position="225"/>
    </location>
</feature>
<feature type="domain" description="GIY-YIG" evidence="3">
    <location>
        <begin position="12"/>
        <end position="89"/>
    </location>
</feature>
<keyword evidence="1" id="KW-0227">DNA damage</keyword>
<keyword evidence="1" id="KW-0267">Excision nuclease</keyword>
<dbReference type="Gene3D" id="1.10.150.20">
    <property type="entry name" value="5' to 3' exonuclease, C-terminal subdomain"/>
    <property type="match status" value="1"/>
</dbReference>
<evidence type="ECO:0000259" key="4">
    <source>
        <dbReference type="PROSITE" id="PS50165"/>
    </source>
</evidence>
<dbReference type="PROSITE" id="PS50164">
    <property type="entry name" value="GIY_YIG"/>
    <property type="match status" value="1"/>
</dbReference>
<keyword evidence="1" id="KW-0228">DNA excision</keyword>
<dbReference type="PROSITE" id="PS50165">
    <property type="entry name" value="UVRC"/>
    <property type="match status" value="1"/>
</dbReference>
<dbReference type="GO" id="GO:0009432">
    <property type="term" value="P:SOS response"/>
    <property type="evidence" value="ECO:0007669"/>
    <property type="project" value="UniProtKB-UniRule"/>
</dbReference>
<name>A0A7U9XUM6_9MOLU</name>
<dbReference type="InterPro" id="IPR000305">
    <property type="entry name" value="GIY-YIG_endonuc"/>
</dbReference>
<dbReference type="Pfam" id="PF08459">
    <property type="entry name" value="UvrC_RNaseH_dom"/>
    <property type="match status" value="1"/>
</dbReference>
<dbReference type="GO" id="GO:0009381">
    <property type="term" value="F:excinuclease ABC activity"/>
    <property type="evidence" value="ECO:0007669"/>
    <property type="project" value="UniProtKB-UniRule"/>
</dbReference>
<dbReference type="Pfam" id="PF01541">
    <property type="entry name" value="GIY-YIG"/>
    <property type="match status" value="1"/>
</dbReference>
<dbReference type="Gene3D" id="3.40.1440.10">
    <property type="entry name" value="GIY-YIG endonuclease"/>
    <property type="match status" value="1"/>
</dbReference>
<dbReference type="InterPro" id="IPR001943">
    <property type="entry name" value="UVR_dom"/>
</dbReference>
<evidence type="ECO:0000313" key="6">
    <source>
        <dbReference type="Proteomes" id="UP000620133"/>
    </source>
</evidence>
<dbReference type="AlphaFoldDB" id="A0A7U9XUM6"/>